<keyword evidence="4" id="KW-1185">Reference proteome</keyword>
<evidence type="ECO:0000259" key="2">
    <source>
        <dbReference type="Pfam" id="PF00931"/>
    </source>
</evidence>
<sequence length="233" mass="25060">MLGRDRDPERLTELVRVTDARLTTITGPGGAGKTRLAVAAAAGVTSEFPDGAYFVSLAAVDTEQVLWTSIAEVLDVPARERTPRRLTAQLASWSMLLVLDNFEQVQGADRVVARILKAAPGVAVIATSRRSLGLVAERQYPVTPLTLPDDGSLSAAEGSGAVQLFVHRARAVRPGFTLTDENVNDVAALVSPTGRPAARDRAVRHPPWSAQHQRSAGSHRPSPRHRLDQQRDS</sequence>
<reference evidence="4" key="1">
    <citation type="journal article" date="2019" name="Int. J. Syst. Evol. Microbiol.">
        <title>The Global Catalogue of Microorganisms (GCM) 10K type strain sequencing project: providing services to taxonomists for standard genome sequencing and annotation.</title>
        <authorList>
            <consortium name="The Broad Institute Genomics Platform"/>
            <consortium name="The Broad Institute Genome Sequencing Center for Infectious Disease"/>
            <person name="Wu L."/>
            <person name="Ma J."/>
        </authorList>
    </citation>
    <scope>NUCLEOTIDE SEQUENCE [LARGE SCALE GENOMIC DNA]</scope>
    <source>
        <strain evidence="4">JCM 14969</strain>
    </source>
</reference>
<protein>
    <recommendedName>
        <fullName evidence="2">NB-ARC domain-containing protein</fullName>
    </recommendedName>
</protein>
<dbReference type="Gene3D" id="3.40.50.300">
    <property type="entry name" value="P-loop containing nucleotide triphosphate hydrolases"/>
    <property type="match status" value="1"/>
</dbReference>
<feature type="region of interest" description="Disordered" evidence="1">
    <location>
        <begin position="192"/>
        <end position="233"/>
    </location>
</feature>
<dbReference type="Proteomes" id="UP001500393">
    <property type="component" value="Unassembled WGS sequence"/>
</dbReference>
<dbReference type="PANTHER" id="PTHR47691:SF3">
    <property type="entry name" value="HTH-TYPE TRANSCRIPTIONAL REGULATOR RV0890C-RELATED"/>
    <property type="match status" value="1"/>
</dbReference>
<proteinExistence type="predicted"/>
<name>A0ABP4Q8V8_9ACTN</name>
<comment type="caution">
    <text evidence="3">The sequence shown here is derived from an EMBL/GenBank/DDBJ whole genome shotgun (WGS) entry which is preliminary data.</text>
</comment>
<evidence type="ECO:0000313" key="4">
    <source>
        <dbReference type="Proteomes" id="UP001500393"/>
    </source>
</evidence>
<accession>A0ABP4Q8V8</accession>
<dbReference type="InterPro" id="IPR002182">
    <property type="entry name" value="NB-ARC"/>
</dbReference>
<evidence type="ECO:0000256" key="1">
    <source>
        <dbReference type="SAM" id="MobiDB-lite"/>
    </source>
</evidence>
<dbReference type="EMBL" id="BAAAOS010000049">
    <property type="protein sequence ID" value="GAA1601124.1"/>
    <property type="molecule type" value="Genomic_DNA"/>
</dbReference>
<dbReference type="SUPFAM" id="SSF52540">
    <property type="entry name" value="P-loop containing nucleoside triphosphate hydrolases"/>
    <property type="match status" value="1"/>
</dbReference>
<dbReference type="PANTHER" id="PTHR47691">
    <property type="entry name" value="REGULATOR-RELATED"/>
    <property type="match status" value="1"/>
</dbReference>
<dbReference type="Pfam" id="PF00931">
    <property type="entry name" value="NB-ARC"/>
    <property type="match status" value="1"/>
</dbReference>
<evidence type="ECO:0000313" key="3">
    <source>
        <dbReference type="EMBL" id="GAA1601124.1"/>
    </source>
</evidence>
<gene>
    <name evidence="3" type="ORF">GCM10009789_64230</name>
</gene>
<organism evidence="3 4">
    <name type="scientific">Kribbella sancticallisti</name>
    <dbReference type="NCBI Taxonomy" id="460087"/>
    <lineage>
        <taxon>Bacteria</taxon>
        <taxon>Bacillati</taxon>
        <taxon>Actinomycetota</taxon>
        <taxon>Actinomycetes</taxon>
        <taxon>Propionibacteriales</taxon>
        <taxon>Kribbellaceae</taxon>
        <taxon>Kribbella</taxon>
    </lineage>
</organism>
<feature type="domain" description="NB-ARC" evidence="2">
    <location>
        <begin position="13"/>
        <end position="130"/>
    </location>
</feature>
<dbReference type="InterPro" id="IPR027417">
    <property type="entry name" value="P-loop_NTPase"/>
</dbReference>